<gene>
    <name evidence="1" type="ORF">OCOJLMKI_4549</name>
</gene>
<accession>A0ABQ4S6L4</accession>
<proteinExistence type="predicted"/>
<protein>
    <submittedName>
        <fullName evidence="1">Uncharacterized protein</fullName>
    </submittedName>
</protein>
<dbReference type="EMBL" id="BPQP01000088">
    <property type="protein sequence ID" value="GJD97320.1"/>
    <property type="molecule type" value="Genomic_DNA"/>
</dbReference>
<reference evidence="1" key="1">
    <citation type="journal article" date="2021" name="Front. Microbiol.">
        <title>Comprehensive Comparative Genomics and Phenotyping of Methylobacterium Species.</title>
        <authorList>
            <person name="Alessa O."/>
            <person name="Ogura Y."/>
            <person name="Fujitani Y."/>
            <person name="Takami H."/>
            <person name="Hayashi T."/>
            <person name="Sahin N."/>
            <person name="Tani A."/>
        </authorList>
    </citation>
    <scope>NUCLEOTIDE SEQUENCE</scope>
    <source>
        <strain evidence="1">DSM 19015</strain>
    </source>
</reference>
<sequence length="73" mass="7874">MLVEAAELHPEGYALAVYDPPADGLPWLVVCLDPVGRLVAAVNSHIADAARARIADLKAELRLKPPTKDRPVH</sequence>
<evidence type="ECO:0000313" key="1">
    <source>
        <dbReference type="EMBL" id="GJD97320.1"/>
    </source>
</evidence>
<comment type="caution">
    <text evidence="1">The sequence shown here is derived from an EMBL/GenBank/DDBJ whole genome shotgun (WGS) entry which is preliminary data.</text>
</comment>
<organism evidence="1 2">
    <name type="scientific">Methylobacterium iners</name>
    <dbReference type="NCBI Taxonomy" id="418707"/>
    <lineage>
        <taxon>Bacteria</taxon>
        <taxon>Pseudomonadati</taxon>
        <taxon>Pseudomonadota</taxon>
        <taxon>Alphaproteobacteria</taxon>
        <taxon>Hyphomicrobiales</taxon>
        <taxon>Methylobacteriaceae</taxon>
        <taxon>Methylobacterium</taxon>
    </lineage>
</organism>
<name>A0ABQ4S6L4_9HYPH</name>
<reference evidence="1" key="2">
    <citation type="submission" date="2021-08" db="EMBL/GenBank/DDBJ databases">
        <authorList>
            <person name="Tani A."/>
            <person name="Ola A."/>
            <person name="Ogura Y."/>
            <person name="Katsura K."/>
            <person name="Hayashi T."/>
        </authorList>
    </citation>
    <scope>NUCLEOTIDE SEQUENCE</scope>
    <source>
        <strain evidence="1">DSM 19015</strain>
    </source>
</reference>
<dbReference type="Proteomes" id="UP001055125">
    <property type="component" value="Unassembled WGS sequence"/>
</dbReference>
<keyword evidence="2" id="KW-1185">Reference proteome</keyword>
<evidence type="ECO:0000313" key="2">
    <source>
        <dbReference type="Proteomes" id="UP001055125"/>
    </source>
</evidence>